<dbReference type="GO" id="GO:0006644">
    <property type="term" value="P:phospholipid metabolic process"/>
    <property type="evidence" value="ECO:0007669"/>
    <property type="project" value="InterPro"/>
</dbReference>
<evidence type="ECO:0000256" key="11">
    <source>
        <dbReference type="ARBA" id="ARBA00047906"/>
    </source>
</evidence>
<evidence type="ECO:0000259" key="14">
    <source>
        <dbReference type="SMART" id="SM00563"/>
    </source>
</evidence>
<evidence type="ECO:0000256" key="10">
    <source>
        <dbReference type="ARBA" id="ARBA00024323"/>
    </source>
</evidence>
<dbReference type="SMART" id="SM00563">
    <property type="entry name" value="PlsC"/>
    <property type="match status" value="1"/>
</dbReference>
<keyword evidence="7" id="KW-0496">Mitochondrion</keyword>
<keyword evidence="8" id="KW-0472">Membrane</keyword>
<dbReference type="GO" id="GO:0008374">
    <property type="term" value="F:O-acyltransferase activity"/>
    <property type="evidence" value="ECO:0007669"/>
    <property type="project" value="TreeGrafter"/>
</dbReference>
<keyword evidence="9" id="KW-0012">Acyltransferase</keyword>
<evidence type="ECO:0000256" key="3">
    <source>
        <dbReference type="ARBA" id="ARBA00022679"/>
    </source>
</evidence>
<dbReference type="Pfam" id="PF01553">
    <property type="entry name" value="Acyltransferase"/>
    <property type="match status" value="1"/>
</dbReference>
<evidence type="ECO:0000256" key="2">
    <source>
        <dbReference type="ARBA" id="ARBA00010524"/>
    </source>
</evidence>
<dbReference type="GO" id="GO:0005743">
    <property type="term" value="C:mitochondrial inner membrane"/>
    <property type="evidence" value="ECO:0007669"/>
    <property type="project" value="UniProtKB-SubCell"/>
</dbReference>
<evidence type="ECO:0000256" key="6">
    <source>
        <dbReference type="ARBA" id="ARBA00023098"/>
    </source>
</evidence>
<protein>
    <recommendedName>
        <fullName evidence="12">Tafazzin family protein</fullName>
    </recommendedName>
</protein>
<feature type="domain" description="Phospholipid/glycerol acyltransferase" evidence="14">
    <location>
        <begin position="122"/>
        <end position="265"/>
    </location>
</feature>
<comment type="subcellular location">
    <subcellularLocation>
        <location evidence="1">Mitochondrion inner membrane</location>
        <topology evidence="1">Peripheral membrane protein</topology>
        <orientation evidence="1">Intermembrane side</orientation>
    </subcellularLocation>
    <subcellularLocation>
        <location evidence="10">Mitochondrion outer membrane</location>
        <topology evidence="10">Peripheral membrane protein</topology>
        <orientation evidence="10">Intermembrane side</orientation>
    </subcellularLocation>
</comment>
<evidence type="ECO:0000256" key="1">
    <source>
        <dbReference type="ARBA" id="ARBA00004137"/>
    </source>
</evidence>
<dbReference type="PRINTS" id="PR00979">
    <property type="entry name" value="TAFAZZIN"/>
</dbReference>
<evidence type="ECO:0000256" key="13">
    <source>
        <dbReference type="SAM" id="MobiDB-lite"/>
    </source>
</evidence>
<evidence type="ECO:0000256" key="12">
    <source>
        <dbReference type="RuleBase" id="RU365062"/>
    </source>
</evidence>
<dbReference type="PANTHER" id="PTHR12497">
    <property type="entry name" value="TAZ PROTEIN TAFAZZIN"/>
    <property type="match status" value="1"/>
</dbReference>
<evidence type="ECO:0000256" key="5">
    <source>
        <dbReference type="ARBA" id="ARBA00022792"/>
    </source>
</evidence>
<dbReference type="PROSITE" id="PS51257">
    <property type="entry name" value="PROKAR_LIPOPROTEIN"/>
    <property type="match status" value="1"/>
</dbReference>
<dbReference type="GO" id="GO:0005741">
    <property type="term" value="C:mitochondrial outer membrane"/>
    <property type="evidence" value="ECO:0007669"/>
    <property type="project" value="UniProtKB-SubCell"/>
</dbReference>
<accession>A0A7S2S0C2</accession>
<evidence type="ECO:0000256" key="9">
    <source>
        <dbReference type="ARBA" id="ARBA00023315"/>
    </source>
</evidence>
<feature type="region of interest" description="Disordered" evidence="13">
    <location>
        <begin position="364"/>
        <end position="426"/>
    </location>
</feature>
<comment type="similarity">
    <text evidence="2 12">Belongs to the taffazin family.</text>
</comment>
<evidence type="ECO:0000313" key="15">
    <source>
        <dbReference type="EMBL" id="CAD9685832.1"/>
    </source>
</evidence>
<keyword evidence="6" id="KW-0443">Lipid metabolism</keyword>
<dbReference type="PANTHER" id="PTHR12497:SF0">
    <property type="entry name" value="TAFAZZIN"/>
    <property type="match status" value="1"/>
</dbReference>
<dbReference type="InterPro" id="IPR002123">
    <property type="entry name" value="Plipid/glycerol_acylTrfase"/>
</dbReference>
<feature type="compositionally biased region" description="Low complexity" evidence="13">
    <location>
        <begin position="411"/>
        <end position="420"/>
    </location>
</feature>
<gene>
    <name evidence="15" type="ORF">RMAR1173_LOCUS9847</name>
</gene>
<comment type="catalytic activity">
    <reaction evidence="11">
        <text>1'-[1,2-diacyl-sn-glycero-3-phospho],3'-[1-acyl-sn-glycero-3-phospho]-glycerol + a 1,2-diacyl-sn-glycero-3-phosphocholine = a cardiolipin + a 1-acyl-sn-glycero-3-phosphocholine</text>
        <dbReference type="Rhea" id="RHEA:33731"/>
        <dbReference type="ChEBI" id="CHEBI:57643"/>
        <dbReference type="ChEBI" id="CHEBI:58168"/>
        <dbReference type="ChEBI" id="CHEBI:62237"/>
        <dbReference type="ChEBI" id="CHEBI:64743"/>
    </reaction>
    <physiologicalReaction direction="left-to-right" evidence="11">
        <dbReference type="Rhea" id="RHEA:33732"/>
    </physiologicalReaction>
    <physiologicalReaction direction="right-to-left" evidence="11">
        <dbReference type="Rhea" id="RHEA:33733"/>
    </physiologicalReaction>
</comment>
<dbReference type="SUPFAM" id="SSF69593">
    <property type="entry name" value="Glycerol-3-phosphate (1)-acyltransferase"/>
    <property type="match status" value="1"/>
</dbReference>
<keyword evidence="3" id="KW-0808">Transferase</keyword>
<dbReference type="EMBL" id="HBHJ01014946">
    <property type="protein sequence ID" value="CAD9685832.1"/>
    <property type="molecule type" value="Transcribed_RNA"/>
</dbReference>
<keyword evidence="4" id="KW-1000">Mitochondrion outer membrane</keyword>
<dbReference type="CDD" id="cd07989">
    <property type="entry name" value="LPLAT_AGPAT-like"/>
    <property type="match status" value="1"/>
</dbReference>
<organism evidence="15">
    <name type="scientific">Rhizochromulina marina</name>
    <dbReference type="NCBI Taxonomy" id="1034831"/>
    <lineage>
        <taxon>Eukaryota</taxon>
        <taxon>Sar</taxon>
        <taxon>Stramenopiles</taxon>
        <taxon>Ochrophyta</taxon>
        <taxon>Dictyochophyceae</taxon>
        <taxon>Rhizochromulinales</taxon>
        <taxon>Rhizochromulina</taxon>
    </lineage>
</organism>
<evidence type="ECO:0000256" key="4">
    <source>
        <dbReference type="ARBA" id="ARBA00022787"/>
    </source>
</evidence>
<evidence type="ECO:0000256" key="7">
    <source>
        <dbReference type="ARBA" id="ARBA00023128"/>
    </source>
</evidence>
<evidence type="ECO:0000256" key="8">
    <source>
        <dbReference type="ARBA" id="ARBA00023136"/>
    </source>
</evidence>
<dbReference type="InterPro" id="IPR000872">
    <property type="entry name" value="Tafazzin"/>
</dbReference>
<keyword evidence="5" id="KW-0999">Mitochondrion inner membrane</keyword>
<feature type="compositionally biased region" description="Basic and acidic residues" evidence="13">
    <location>
        <begin position="393"/>
        <end position="410"/>
    </location>
</feature>
<name>A0A7S2S0C2_9STRA</name>
<dbReference type="AlphaFoldDB" id="A0A7S2S0C2"/>
<reference evidence="15" key="1">
    <citation type="submission" date="2021-01" db="EMBL/GenBank/DDBJ databases">
        <authorList>
            <person name="Corre E."/>
            <person name="Pelletier E."/>
            <person name="Niang G."/>
            <person name="Scheremetjew M."/>
            <person name="Finn R."/>
            <person name="Kale V."/>
            <person name="Holt S."/>
            <person name="Cochrane G."/>
            <person name="Meng A."/>
            <person name="Brown T."/>
            <person name="Cohen L."/>
        </authorList>
    </citation>
    <scope>NUCLEOTIDE SEQUENCE</scope>
    <source>
        <strain evidence="15">CCMP1243</strain>
    </source>
</reference>
<proteinExistence type="inferred from homology"/>
<sequence>MAARGIAGLVTVGATACATGYYYRPAPDVEDGVWVQTRLMHIRGPAAQPAVDDGFRGERPPVGDVDVASPPPVLLAATRAVVTTAIGALSKIWLTWMNRMSVEGELGTLVEAVEGRPEDTPLITVANHASVLDDPALLAAMLPWRIVLQPSKHRWAICTQEVCFKDDLIAAFVGCGKVLPIKRGAGVDQPQLLELCRHAAAGRWVHIFPEGKINQGDTLGANFVGVRPASDVAGCGGGRLKWGIGKIIAHAPKTPKVVPFYAVGMRDLLPCSPVDGHLYPVQLGRLVGRDVNVDVGTEVEFTDLIEEHTKEHGPLWKYGPSPQAEDGDWRERWKSNDAERRLYSKITHRIEAALRTLEDRHRTILSKPHPLAQDSRDSGGVTEPPRRHLLQQQEKREPKTPNRLVERKAAEASSAAASASTGNIEK</sequence>